<evidence type="ECO:0000313" key="2">
    <source>
        <dbReference type="EMBL" id="UOQ66755.1"/>
    </source>
</evidence>
<evidence type="ECO:0000313" key="3">
    <source>
        <dbReference type="Proteomes" id="UP000830401"/>
    </source>
</evidence>
<organism evidence="2 3">
    <name type="scientific">Hymenobacter volaticus</name>
    <dbReference type="NCBI Taxonomy" id="2932254"/>
    <lineage>
        <taxon>Bacteria</taxon>
        <taxon>Pseudomonadati</taxon>
        <taxon>Bacteroidota</taxon>
        <taxon>Cytophagia</taxon>
        <taxon>Cytophagales</taxon>
        <taxon>Hymenobacteraceae</taxon>
        <taxon>Hymenobacter</taxon>
    </lineage>
</organism>
<feature type="chain" id="PRO_5046682262" evidence="1">
    <location>
        <begin position="21"/>
        <end position="72"/>
    </location>
</feature>
<keyword evidence="1" id="KW-0732">Signal</keyword>
<reference evidence="2" key="1">
    <citation type="submission" date="2022-04" db="EMBL/GenBank/DDBJ databases">
        <title>Hymenobacter sp. isolated from the air.</title>
        <authorList>
            <person name="Won M."/>
            <person name="Lee C.-M."/>
            <person name="Woen H.-Y."/>
            <person name="Kwon S.-W."/>
        </authorList>
    </citation>
    <scope>NUCLEOTIDE SEQUENCE</scope>
    <source>
        <strain evidence="2">5420S-77</strain>
    </source>
</reference>
<dbReference type="Proteomes" id="UP000830401">
    <property type="component" value="Chromosome"/>
</dbReference>
<proteinExistence type="predicted"/>
<evidence type="ECO:0000256" key="1">
    <source>
        <dbReference type="SAM" id="SignalP"/>
    </source>
</evidence>
<dbReference type="EMBL" id="CP095061">
    <property type="protein sequence ID" value="UOQ66755.1"/>
    <property type="molecule type" value="Genomic_DNA"/>
</dbReference>
<dbReference type="RefSeq" id="WP_245121174.1">
    <property type="nucleotide sequence ID" value="NZ_CP095061.1"/>
</dbReference>
<protein>
    <submittedName>
        <fullName evidence="2">Uncharacterized protein</fullName>
    </submittedName>
</protein>
<gene>
    <name evidence="2" type="ORF">MUN86_02180</name>
</gene>
<feature type="signal peptide" evidence="1">
    <location>
        <begin position="1"/>
        <end position="20"/>
    </location>
</feature>
<keyword evidence="3" id="KW-1185">Reference proteome</keyword>
<name>A0ABY4G7L4_9BACT</name>
<sequence length="72" mass="7834">MKSLVRFTLLFALIVVGKLAKQSDAILNTAKVESADNPITVKPVSFNQQAAKTENSRLWHTMSPVASSAKSF</sequence>
<accession>A0ABY4G7L4</accession>